<name>A0A6N4W480_9MYCO</name>
<dbReference type="AlphaFoldDB" id="A0A6N4W480"/>
<organism evidence="11 12">
    <name type="scientific">Mycolicibacterium anyangense</name>
    <dbReference type="NCBI Taxonomy" id="1431246"/>
    <lineage>
        <taxon>Bacteria</taxon>
        <taxon>Bacillati</taxon>
        <taxon>Actinomycetota</taxon>
        <taxon>Actinomycetes</taxon>
        <taxon>Mycobacteriales</taxon>
        <taxon>Mycobacteriaceae</taxon>
        <taxon>Mycolicibacterium</taxon>
    </lineage>
</organism>
<comment type="cofactor">
    <cofactor evidence="1 7">
        <name>FAD</name>
        <dbReference type="ChEBI" id="CHEBI:57692"/>
    </cofactor>
</comment>
<evidence type="ECO:0000256" key="3">
    <source>
        <dbReference type="ARBA" id="ARBA00022630"/>
    </source>
</evidence>
<dbReference type="GO" id="GO:0003995">
    <property type="term" value="F:acyl-CoA dehydrogenase activity"/>
    <property type="evidence" value="ECO:0007669"/>
    <property type="project" value="InterPro"/>
</dbReference>
<evidence type="ECO:0000259" key="8">
    <source>
        <dbReference type="Pfam" id="PF00441"/>
    </source>
</evidence>
<keyword evidence="4 7" id="KW-0274">FAD</keyword>
<evidence type="ECO:0000256" key="1">
    <source>
        <dbReference type="ARBA" id="ARBA00001974"/>
    </source>
</evidence>
<comment type="similarity">
    <text evidence="2 7">Belongs to the acyl-CoA dehydrogenase family.</text>
</comment>
<dbReference type="SUPFAM" id="SSF47203">
    <property type="entry name" value="Acyl-CoA dehydrogenase C-terminal domain-like"/>
    <property type="match status" value="1"/>
</dbReference>
<dbReference type="GO" id="GO:0050660">
    <property type="term" value="F:flavin adenine dinucleotide binding"/>
    <property type="evidence" value="ECO:0007669"/>
    <property type="project" value="InterPro"/>
</dbReference>
<dbReference type="InterPro" id="IPR036250">
    <property type="entry name" value="AcylCo_DH-like_C"/>
</dbReference>
<evidence type="ECO:0000259" key="9">
    <source>
        <dbReference type="Pfam" id="PF02770"/>
    </source>
</evidence>
<feature type="domain" description="Acyl-CoA dehydrogenase/oxidase C-terminal" evidence="8">
    <location>
        <begin position="230"/>
        <end position="377"/>
    </location>
</feature>
<dbReference type="Gene3D" id="2.40.110.10">
    <property type="entry name" value="Butyryl-CoA Dehydrogenase, subunit A, domain 2"/>
    <property type="match status" value="1"/>
</dbReference>
<accession>A0A6N4W480</accession>
<dbReference type="Gene3D" id="1.10.540.10">
    <property type="entry name" value="Acyl-CoA dehydrogenase/oxidase, N-terminal domain"/>
    <property type="match status" value="1"/>
</dbReference>
<dbReference type="PANTHER" id="PTHR43884:SF20">
    <property type="entry name" value="ACYL-COA DEHYDROGENASE FADE28"/>
    <property type="match status" value="1"/>
</dbReference>
<evidence type="ECO:0000256" key="4">
    <source>
        <dbReference type="ARBA" id="ARBA00022827"/>
    </source>
</evidence>
<dbReference type="SUPFAM" id="SSF56645">
    <property type="entry name" value="Acyl-CoA dehydrogenase NM domain-like"/>
    <property type="match status" value="1"/>
</dbReference>
<dbReference type="InterPro" id="IPR046373">
    <property type="entry name" value="Acyl-CoA_Oxase/DH_mid-dom_sf"/>
</dbReference>
<dbReference type="PROSITE" id="PS00072">
    <property type="entry name" value="ACYL_COA_DH_1"/>
    <property type="match status" value="1"/>
</dbReference>
<dbReference type="InterPro" id="IPR006091">
    <property type="entry name" value="Acyl-CoA_Oxase/DH_mid-dom"/>
</dbReference>
<keyword evidence="12" id="KW-1185">Reference proteome</keyword>
<keyword evidence="3 7" id="KW-0285">Flavoprotein</keyword>
<dbReference type="Pfam" id="PF00441">
    <property type="entry name" value="Acyl-CoA_dh_1"/>
    <property type="match status" value="1"/>
</dbReference>
<gene>
    <name evidence="11" type="ORF">MANY_02010</name>
</gene>
<proteinExistence type="inferred from homology"/>
<dbReference type="CDD" id="cd00567">
    <property type="entry name" value="ACAD"/>
    <property type="match status" value="1"/>
</dbReference>
<evidence type="ECO:0000259" key="10">
    <source>
        <dbReference type="Pfam" id="PF02771"/>
    </source>
</evidence>
<sequence length="379" mass="40590">MSLFTAEQQDFADAIEQFCVDNCGTVEQRDSLTDGGTLSNSPGLLLALAELGWLGVSLPAQYGGGGAGMVEECIFLEETARGLAPIHAYGTGLTAAQTYLRHGTEDQKMEVLGNLCSGRFEAIALSEPGAGSDLGSVRTRAIRDGDRFIVNGQKTWITAAHLADHLLVLTRTSSEGSKHQGLTLMYSTTDAPGLEIKPIQTMDGHTVNEVFFTDVSVPAANVVGGVGDAWHRLMRGLNVERLIIAAMSIGAARRSVQDTIAYVKQREQFGRSLGMFQAVRHRIADLVAEIDCCRSYVYQVAAQIDAGLEAQLAREGAIAKLKCTEVAKRAALEGVQLMGGNGYTVEYGMELQVRKALAPPIYGGANEVQRDIIAKALDL</sequence>
<evidence type="ECO:0000256" key="6">
    <source>
        <dbReference type="ARBA" id="ARBA00052546"/>
    </source>
</evidence>
<reference evidence="11 12" key="1">
    <citation type="journal article" date="2019" name="Emerg. Microbes Infect.">
        <title>Comprehensive subspecies identification of 175 nontuberculous mycobacteria species based on 7547 genomic profiles.</title>
        <authorList>
            <person name="Matsumoto Y."/>
            <person name="Kinjo T."/>
            <person name="Motooka D."/>
            <person name="Nabeya D."/>
            <person name="Jung N."/>
            <person name="Uechi K."/>
            <person name="Horii T."/>
            <person name="Iida T."/>
            <person name="Fujita J."/>
            <person name="Nakamura S."/>
        </authorList>
    </citation>
    <scope>NUCLEOTIDE SEQUENCE [LARGE SCALE GENOMIC DNA]</scope>
    <source>
        <strain evidence="11 12">JCM 30275</strain>
    </source>
</reference>
<dbReference type="Proteomes" id="UP000467249">
    <property type="component" value="Chromosome"/>
</dbReference>
<keyword evidence="5 7" id="KW-0560">Oxidoreductase</keyword>
<dbReference type="InterPro" id="IPR006089">
    <property type="entry name" value="Acyl-CoA_DH_CS"/>
</dbReference>
<dbReference type="KEGG" id="many:MANY_02010"/>
<protein>
    <submittedName>
        <fullName evidence="11">Acyl-CoA dehydrogenase</fullName>
    </submittedName>
</protein>
<dbReference type="InterPro" id="IPR037069">
    <property type="entry name" value="AcylCoA_DH/ox_N_sf"/>
</dbReference>
<dbReference type="Gene3D" id="1.20.140.10">
    <property type="entry name" value="Butyryl-CoA Dehydrogenase, subunit A, domain 3"/>
    <property type="match status" value="1"/>
</dbReference>
<dbReference type="FunFam" id="2.40.110.10:FF:000002">
    <property type="entry name" value="Acyl-CoA dehydrogenase fadE12"/>
    <property type="match status" value="1"/>
</dbReference>
<evidence type="ECO:0000256" key="2">
    <source>
        <dbReference type="ARBA" id="ARBA00009347"/>
    </source>
</evidence>
<evidence type="ECO:0000313" key="12">
    <source>
        <dbReference type="Proteomes" id="UP000467249"/>
    </source>
</evidence>
<evidence type="ECO:0000256" key="5">
    <source>
        <dbReference type="ARBA" id="ARBA00023002"/>
    </source>
</evidence>
<dbReference type="InterPro" id="IPR013786">
    <property type="entry name" value="AcylCoA_DH/ox_N"/>
</dbReference>
<feature type="domain" description="Acyl-CoA dehydrogenase/oxidase N-terminal" evidence="10">
    <location>
        <begin position="5"/>
        <end position="118"/>
    </location>
</feature>
<comment type="catalytic activity">
    <reaction evidence="6">
        <text>a 2,3-saturated acyl-CoA + A = a 2,3-dehydroacyl-CoA + AH2</text>
        <dbReference type="Rhea" id="RHEA:48608"/>
        <dbReference type="ChEBI" id="CHEBI:13193"/>
        <dbReference type="ChEBI" id="CHEBI:17499"/>
        <dbReference type="ChEBI" id="CHEBI:60015"/>
        <dbReference type="ChEBI" id="CHEBI:65111"/>
    </reaction>
</comment>
<dbReference type="Pfam" id="PF02771">
    <property type="entry name" value="Acyl-CoA_dh_N"/>
    <property type="match status" value="1"/>
</dbReference>
<evidence type="ECO:0000256" key="7">
    <source>
        <dbReference type="RuleBase" id="RU362125"/>
    </source>
</evidence>
<dbReference type="InterPro" id="IPR009100">
    <property type="entry name" value="AcylCoA_DH/oxidase_NM_dom_sf"/>
</dbReference>
<dbReference type="Pfam" id="PF02770">
    <property type="entry name" value="Acyl-CoA_dh_M"/>
    <property type="match status" value="1"/>
</dbReference>
<dbReference type="InterPro" id="IPR009075">
    <property type="entry name" value="AcylCo_DH/oxidase_C"/>
</dbReference>
<dbReference type="EMBL" id="AP022620">
    <property type="protein sequence ID" value="BBZ74864.1"/>
    <property type="molecule type" value="Genomic_DNA"/>
</dbReference>
<evidence type="ECO:0000313" key="11">
    <source>
        <dbReference type="EMBL" id="BBZ74864.1"/>
    </source>
</evidence>
<dbReference type="PANTHER" id="PTHR43884">
    <property type="entry name" value="ACYL-COA DEHYDROGENASE"/>
    <property type="match status" value="1"/>
</dbReference>
<dbReference type="FunFam" id="1.20.140.10:FF:000001">
    <property type="entry name" value="Acyl-CoA dehydrogenase"/>
    <property type="match status" value="1"/>
</dbReference>
<feature type="domain" description="Acyl-CoA oxidase/dehydrogenase middle" evidence="9">
    <location>
        <begin position="122"/>
        <end position="215"/>
    </location>
</feature>